<proteinExistence type="predicted"/>
<evidence type="ECO:0000313" key="1">
    <source>
        <dbReference type="EMBL" id="KAI3768777.1"/>
    </source>
</evidence>
<reference evidence="2" key="1">
    <citation type="journal article" date="2022" name="Mol. Ecol. Resour.">
        <title>The genomes of chicory, endive, great burdock and yacon provide insights into Asteraceae palaeo-polyploidization history and plant inulin production.</title>
        <authorList>
            <person name="Fan W."/>
            <person name="Wang S."/>
            <person name="Wang H."/>
            <person name="Wang A."/>
            <person name="Jiang F."/>
            <person name="Liu H."/>
            <person name="Zhao H."/>
            <person name="Xu D."/>
            <person name="Zhang Y."/>
        </authorList>
    </citation>
    <scope>NUCLEOTIDE SEQUENCE [LARGE SCALE GENOMIC DNA]</scope>
    <source>
        <strain evidence="2">cv. Punajuju</strain>
    </source>
</reference>
<comment type="caution">
    <text evidence="1">The sequence shown here is derived from an EMBL/GenBank/DDBJ whole genome shotgun (WGS) entry which is preliminary data.</text>
</comment>
<sequence length="177" mass="20990">MIEMNLQLCILNHKYINIFLRSRFEKLIDDVTNFVQSPFSSDQSYNLEQKRLLRKSFRKGIHICFEESYIDSVNLMVDFDDRMDVLFSLFPEGSQLMSSEKRACEQDEWSMVVKCLGKAWRGLVVTIYEMMSSSQAILVAILVRRCLQSRRRLFRCRLQFPFSPSPHSRRFQAKKPE</sequence>
<protein>
    <submittedName>
        <fullName evidence="1">Uncharacterized protein</fullName>
    </submittedName>
</protein>
<organism evidence="1 2">
    <name type="scientific">Cichorium intybus</name>
    <name type="common">Chicory</name>
    <dbReference type="NCBI Taxonomy" id="13427"/>
    <lineage>
        <taxon>Eukaryota</taxon>
        <taxon>Viridiplantae</taxon>
        <taxon>Streptophyta</taxon>
        <taxon>Embryophyta</taxon>
        <taxon>Tracheophyta</taxon>
        <taxon>Spermatophyta</taxon>
        <taxon>Magnoliopsida</taxon>
        <taxon>eudicotyledons</taxon>
        <taxon>Gunneridae</taxon>
        <taxon>Pentapetalae</taxon>
        <taxon>asterids</taxon>
        <taxon>campanulids</taxon>
        <taxon>Asterales</taxon>
        <taxon>Asteraceae</taxon>
        <taxon>Cichorioideae</taxon>
        <taxon>Cichorieae</taxon>
        <taxon>Cichoriinae</taxon>
        <taxon>Cichorium</taxon>
    </lineage>
</organism>
<accession>A0ACB9FDR6</accession>
<reference evidence="1 2" key="2">
    <citation type="journal article" date="2022" name="Mol. Ecol. Resour.">
        <title>The genomes of chicory, endive, great burdock and yacon provide insights into Asteraceae paleo-polyploidization history and plant inulin production.</title>
        <authorList>
            <person name="Fan W."/>
            <person name="Wang S."/>
            <person name="Wang H."/>
            <person name="Wang A."/>
            <person name="Jiang F."/>
            <person name="Liu H."/>
            <person name="Zhao H."/>
            <person name="Xu D."/>
            <person name="Zhang Y."/>
        </authorList>
    </citation>
    <scope>NUCLEOTIDE SEQUENCE [LARGE SCALE GENOMIC DNA]</scope>
    <source>
        <strain evidence="2">cv. Punajuju</strain>
        <tissue evidence="1">Leaves</tissue>
    </source>
</reference>
<gene>
    <name evidence="1" type="ORF">L2E82_19610</name>
</gene>
<keyword evidence="2" id="KW-1185">Reference proteome</keyword>
<name>A0ACB9FDR6_CICIN</name>
<evidence type="ECO:0000313" key="2">
    <source>
        <dbReference type="Proteomes" id="UP001055811"/>
    </source>
</evidence>
<dbReference type="Proteomes" id="UP001055811">
    <property type="component" value="Linkage Group LG03"/>
</dbReference>
<dbReference type="EMBL" id="CM042011">
    <property type="protein sequence ID" value="KAI3768777.1"/>
    <property type="molecule type" value="Genomic_DNA"/>
</dbReference>